<sequence>MYSKTLILALLATASTTVAEFAIITTPLPTNLNVLTDLSAYKSSILSQVSSGLASLTGDPAAISSAASAHKGLASFAATATYSIPPKVTEIGALETFSTTPVWYSALPTDVKAYYDGFNKEVQGLIDQAILGERRNETETQSGGSRPTGTSGGAGAKETGGAAGVRSAVGVMGAGIAVAVAGVLAL</sequence>
<evidence type="ECO:0000256" key="2">
    <source>
        <dbReference type="SAM" id="SignalP"/>
    </source>
</evidence>
<dbReference type="Proteomes" id="UP000624244">
    <property type="component" value="Unassembled WGS sequence"/>
</dbReference>
<feature type="chain" id="PRO_5034643806" evidence="2">
    <location>
        <begin position="20"/>
        <end position="186"/>
    </location>
</feature>
<name>A0A8H5ZHT2_COCSA</name>
<evidence type="ECO:0000313" key="4">
    <source>
        <dbReference type="Proteomes" id="UP000624244"/>
    </source>
</evidence>
<protein>
    <submittedName>
        <fullName evidence="3">Uncharacterized protein</fullName>
    </submittedName>
</protein>
<organism evidence="3 4">
    <name type="scientific">Cochliobolus sativus</name>
    <name type="common">Common root rot and spot blotch fungus</name>
    <name type="synonym">Bipolaris sorokiniana</name>
    <dbReference type="NCBI Taxonomy" id="45130"/>
    <lineage>
        <taxon>Eukaryota</taxon>
        <taxon>Fungi</taxon>
        <taxon>Dikarya</taxon>
        <taxon>Ascomycota</taxon>
        <taxon>Pezizomycotina</taxon>
        <taxon>Dothideomycetes</taxon>
        <taxon>Pleosporomycetidae</taxon>
        <taxon>Pleosporales</taxon>
        <taxon>Pleosporineae</taxon>
        <taxon>Pleosporaceae</taxon>
        <taxon>Bipolaris</taxon>
    </lineage>
</organism>
<comment type="caution">
    <text evidence="3">The sequence shown here is derived from an EMBL/GenBank/DDBJ whole genome shotgun (WGS) entry which is preliminary data.</text>
</comment>
<dbReference type="EMBL" id="WNKQ01000009">
    <property type="protein sequence ID" value="KAF5849502.1"/>
    <property type="molecule type" value="Genomic_DNA"/>
</dbReference>
<proteinExistence type="predicted"/>
<evidence type="ECO:0000256" key="1">
    <source>
        <dbReference type="SAM" id="MobiDB-lite"/>
    </source>
</evidence>
<feature type="compositionally biased region" description="Low complexity" evidence="1">
    <location>
        <begin position="140"/>
        <end position="149"/>
    </location>
</feature>
<feature type="region of interest" description="Disordered" evidence="1">
    <location>
        <begin position="135"/>
        <end position="159"/>
    </location>
</feature>
<dbReference type="AlphaFoldDB" id="A0A8H5ZHT2"/>
<gene>
    <name evidence="3" type="ORF">GGP41_006402</name>
</gene>
<reference evidence="3" key="1">
    <citation type="submission" date="2019-11" db="EMBL/GenBank/DDBJ databases">
        <title>Bipolaris sorokiniana Genome sequencing.</title>
        <authorList>
            <person name="Wang H."/>
        </authorList>
    </citation>
    <scope>NUCLEOTIDE SEQUENCE</scope>
</reference>
<dbReference type="OMA" id="TPVWYSA"/>
<keyword evidence="2" id="KW-0732">Signal</keyword>
<accession>A0A8H5ZHT2</accession>
<evidence type="ECO:0000313" key="3">
    <source>
        <dbReference type="EMBL" id="KAF5849502.1"/>
    </source>
</evidence>
<feature type="signal peptide" evidence="2">
    <location>
        <begin position="1"/>
        <end position="19"/>
    </location>
</feature>